<dbReference type="STRING" id="6239.C23H5.1.1"/>
<name>O61833_CAEEL</name>
<dbReference type="EMBL" id="BX284604">
    <property type="protein sequence ID" value="CCD65350.1"/>
    <property type="molecule type" value="Genomic_DNA"/>
</dbReference>
<protein>
    <submittedName>
        <fullName evidence="4">Methyltransferase domain-containing protein</fullName>
    </submittedName>
</protein>
<evidence type="ECO:0000259" key="3">
    <source>
        <dbReference type="Pfam" id="PF13649"/>
    </source>
</evidence>
<dbReference type="HOGENOM" id="CLU_049749_3_2_1"/>
<gene>
    <name evidence="4 6" type="primary">prmt-6</name>
    <name evidence="6" type="ORF">C23H5.1</name>
    <name evidence="4" type="ORF">CELE_C23H5.1</name>
</gene>
<dbReference type="InterPro" id="IPR041698">
    <property type="entry name" value="Methyltransf_25"/>
</dbReference>
<evidence type="ECO:0000313" key="5">
    <source>
        <dbReference type="Proteomes" id="UP000001940"/>
    </source>
</evidence>
<dbReference type="CTD" id="182821"/>
<sequence>MSDFPSEAYTEAQQKWLGRDHLITPTIKKAFGHILVGKEVLDVGCGNGHYSFDFLRWGAHKVFGVDNSEEMIQICKSSPDFENFNSKIDFLLGEVTNFHVDGASFDVATAFFVLQFLHKNDDVALAIQNISRHLKSRGTFFGLIPNGVPGVRAPENMGLKLGAQIQKEPESPFVDGEVVGINFYANGEVCGSSKIALHSREFYEQCFKAAGFSQIEWIAPHFTDHAKNLLGEQFCFQFLNPPCDIMFKCVKM</sequence>
<dbReference type="OrthoDB" id="66144at2759"/>
<dbReference type="SMR" id="O61833"/>
<dbReference type="Pfam" id="PF13649">
    <property type="entry name" value="Methyltransf_25"/>
    <property type="match status" value="1"/>
</dbReference>
<dbReference type="eggNOG" id="ENOG502SDNW">
    <property type="taxonomic scope" value="Eukaryota"/>
</dbReference>
<dbReference type="OMA" id="NGHYSFD"/>
<dbReference type="GO" id="GO:0005739">
    <property type="term" value="C:mitochondrion"/>
    <property type="evidence" value="ECO:0000318"/>
    <property type="project" value="GO_Central"/>
</dbReference>
<proteinExistence type="evidence at protein level"/>
<dbReference type="UCSC" id="C23H5.1">
    <property type="organism name" value="c. elegans"/>
</dbReference>
<reference evidence="4 5" key="1">
    <citation type="journal article" date="1998" name="Science">
        <title>Genome sequence of the nematode C. elegans: a platform for investigating biology.</title>
        <authorList>
            <consortium name="The C. elegans sequencing consortium"/>
            <person name="Sulson J.E."/>
            <person name="Waterston R."/>
        </authorList>
    </citation>
    <scope>NUCLEOTIDE SEQUENCE [LARGE SCALE GENOMIC DNA]</scope>
    <source>
        <strain evidence="4 5">Bristol N2</strain>
    </source>
</reference>
<dbReference type="CDD" id="cd02440">
    <property type="entry name" value="AdoMet_MTases"/>
    <property type="match status" value="1"/>
</dbReference>
<accession>O61833</accession>
<dbReference type="WormBase" id="C23H5.1">
    <property type="protein sequence ID" value="CE41359"/>
    <property type="gene ID" value="WBGene00016023"/>
    <property type="gene designation" value="prmt-6"/>
</dbReference>
<dbReference type="SUPFAM" id="SSF53335">
    <property type="entry name" value="S-adenosyl-L-methionine-dependent methyltransferases"/>
    <property type="match status" value="1"/>
</dbReference>
<dbReference type="Bgee" id="WBGene00016023">
    <property type="expression patterns" value="Expressed in adult organism and 2 other cell types or tissues"/>
</dbReference>
<dbReference type="GO" id="GO:0032259">
    <property type="term" value="P:methylation"/>
    <property type="evidence" value="ECO:0007669"/>
    <property type="project" value="UniProtKB-KW"/>
</dbReference>
<dbReference type="RefSeq" id="NP_500168.2">
    <property type="nucleotide sequence ID" value="NM_067767.5"/>
</dbReference>
<dbReference type="GO" id="GO:0006744">
    <property type="term" value="P:ubiquinone biosynthetic process"/>
    <property type="evidence" value="ECO:0000318"/>
    <property type="project" value="GO_Central"/>
</dbReference>
<dbReference type="KEGG" id="cel:CELE_C23H5.1"/>
<dbReference type="AlphaFoldDB" id="O61833"/>
<dbReference type="Gene3D" id="3.40.50.150">
    <property type="entry name" value="Vaccinia Virus protein VP39"/>
    <property type="match status" value="1"/>
</dbReference>
<keyword evidence="2" id="KW-0808">Transferase</keyword>
<dbReference type="PANTHER" id="PTHR43861">
    <property type="entry name" value="TRANS-ACONITATE 2-METHYLTRANSFERASE-RELATED"/>
    <property type="match status" value="1"/>
</dbReference>
<dbReference type="PaxDb" id="6239-C23H5.1"/>
<feature type="domain" description="Methyltransferase" evidence="3">
    <location>
        <begin position="40"/>
        <end position="138"/>
    </location>
</feature>
<dbReference type="InParanoid" id="O61833"/>
<dbReference type="PANTHER" id="PTHR43861:SF1">
    <property type="entry name" value="TRANS-ACONITATE 2-METHYLTRANSFERASE"/>
    <property type="match status" value="1"/>
</dbReference>
<evidence type="ECO:0000313" key="4">
    <source>
        <dbReference type="EMBL" id="CCD65350.1"/>
    </source>
</evidence>
<keyword evidence="1 4" id="KW-0489">Methyltransferase</keyword>
<evidence type="ECO:0000256" key="2">
    <source>
        <dbReference type="ARBA" id="ARBA00022679"/>
    </source>
</evidence>
<keyword evidence="5" id="KW-1185">Reference proteome</keyword>
<dbReference type="GeneID" id="182821"/>
<evidence type="ECO:0000313" key="6">
    <source>
        <dbReference type="WormBase" id="C23H5.1"/>
    </source>
</evidence>
<evidence type="ECO:0007829" key="7">
    <source>
        <dbReference type="PeptideAtlas" id="O61833"/>
    </source>
</evidence>
<dbReference type="AGR" id="WB:WBGene00016023"/>
<dbReference type="FunCoup" id="O61833">
    <property type="interactions" value="53"/>
</dbReference>
<dbReference type="GO" id="GO:0010420">
    <property type="term" value="F:polyprenyldihydroxybenzoate methyltransferase activity"/>
    <property type="evidence" value="ECO:0000318"/>
    <property type="project" value="GO_Central"/>
</dbReference>
<keyword evidence="7" id="KW-1267">Proteomics identification</keyword>
<dbReference type="PeptideAtlas" id="O61833"/>
<dbReference type="InterPro" id="IPR029063">
    <property type="entry name" value="SAM-dependent_MTases_sf"/>
</dbReference>
<evidence type="ECO:0000256" key="1">
    <source>
        <dbReference type="ARBA" id="ARBA00022603"/>
    </source>
</evidence>
<dbReference type="Proteomes" id="UP000001940">
    <property type="component" value="Chromosome IV"/>
</dbReference>
<dbReference type="PhylomeDB" id="O61833"/>
<organism evidence="4 5">
    <name type="scientific">Caenorhabditis elegans</name>
    <dbReference type="NCBI Taxonomy" id="6239"/>
    <lineage>
        <taxon>Eukaryota</taxon>
        <taxon>Metazoa</taxon>
        <taxon>Ecdysozoa</taxon>
        <taxon>Nematoda</taxon>
        <taxon>Chromadorea</taxon>
        <taxon>Rhabditida</taxon>
        <taxon>Rhabditina</taxon>
        <taxon>Rhabditomorpha</taxon>
        <taxon>Rhabditoidea</taxon>
        <taxon>Rhabditidae</taxon>
        <taxon>Peloderinae</taxon>
        <taxon>Caenorhabditis</taxon>
    </lineage>
</organism>